<organism evidence="1 2">
    <name type="scientific">Candidatus Galacturonatibacter soehngenii</name>
    <dbReference type="NCBI Taxonomy" id="2307010"/>
    <lineage>
        <taxon>Bacteria</taxon>
        <taxon>Bacillati</taxon>
        <taxon>Bacillota</taxon>
        <taxon>Clostridia</taxon>
        <taxon>Lachnospirales</taxon>
        <taxon>Lachnospiraceae</taxon>
        <taxon>Candidatus Galacturonatibacter</taxon>
    </lineage>
</organism>
<dbReference type="EMBL" id="WAGX01000004">
    <property type="protein sequence ID" value="KAB1439314.1"/>
    <property type="molecule type" value="Genomic_DNA"/>
</dbReference>
<comment type="caution">
    <text evidence="1">The sequence shown here is derived from an EMBL/GenBank/DDBJ whole genome shotgun (WGS) entry which is preliminary data.</text>
</comment>
<reference evidence="1 2" key="2">
    <citation type="submission" date="2020-02" db="EMBL/GenBank/DDBJ databases">
        <title>Candidatus Galacturonibacter soehngenii shows hetero-acetogenic catabolism of galacturonic acid but lacks a canonical carbon monoxide dehydrogenase/acetyl-CoA synthase complex.</title>
        <authorList>
            <person name="Diender M."/>
            <person name="Stouten G.R."/>
            <person name="Petersen J.F."/>
            <person name="Nielsen P.H."/>
            <person name="Dueholm M.S."/>
            <person name="Pronk J.T."/>
            <person name="Van Loosdrecht M.C.M."/>
        </authorList>
    </citation>
    <scope>NUCLEOTIDE SEQUENCE [LARGE SCALE GENOMIC DNA]</scope>
    <source>
        <strain evidence="1">GalUA</strain>
    </source>
</reference>
<dbReference type="AlphaFoldDB" id="A0A7V7QLF8"/>
<keyword evidence="2" id="KW-1185">Reference proteome</keyword>
<reference evidence="1 2" key="1">
    <citation type="submission" date="2019-09" db="EMBL/GenBank/DDBJ databases">
        <authorList>
            <person name="Valk L.C."/>
        </authorList>
    </citation>
    <scope>NUCLEOTIDE SEQUENCE [LARGE SCALE GENOMIC DNA]</scope>
    <source>
        <strain evidence="1">GalUA</strain>
    </source>
</reference>
<evidence type="ECO:0000313" key="2">
    <source>
        <dbReference type="Proteomes" id="UP000461768"/>
    </source>
</evidence>
<evidence type="ECO:0008006" key="3">
    <source>
        <dbReference type="Google" id="ProtNLM"/>
    </source>
</evidence>
<evidence type="ECO:0000313" key="1">
    <source>
        <dbReference type="EMBL" id="KAB1439314.1"/>
    </source>
</evidence>
<dbReference type="RefSeq" id="WP_151141656.1">
    <property type="nucleotide sequence ID" value="NZ_WAGX01000004.1"/>
</dbReference>
<gene>
    <name evidence="1" type="ORF">F7O84_02650</name>
</gene>
<protein>
    <recommendedName>
        <fullName evidence="3">SHOCT domain-containing protein</fullName>
    </recommendedName>
</protein>
<sequence length="197" mass="22708">MDSNSSLFDKIREKKENELVYKDNLQNSGVTIAISKAKYLGGYPDILDEKTGDVVVKTIGVFFRDNKYNFMFVPVEQIVKAEFRTGEQVSKNERLSRILAFSGFDFAFNKKKREGIIFLSITYRENLVESSILFECKNANKIASAITKIVQEHAKEKKVETDTTLIELMKEISVLRAMNVLTEEEFHQKKMDILSRM</sequence>
<accession>A0A7V7QLF8</accession>
<dbReference type="Proteomes" id="UP000461768">
    <property type="component" value="Unassembled WGS sequence"/>
</dbReference>
<dbReference type="OrthoDB" id="306887at2"/>
<name>A0A7V7QLF8_9FIRM</name>
<proteinExistence type="predicted"/>